<dbReference type="Gene3D" id="3.30.465.10">
    <property type="match status" value="1"/>
</dbReference>
<dbReference type="STRING" id="94208.A0A2S4KRE8"/>
<gene>
    <name evidence="7" type="ORF">TPAR_07040</name>
</gene>
<reference evidence="7 8" key="1">
    <citation type="submission" date="2018-01" db="EMBL/GenBank/DDBJ databases">
        <title>Harnessing the power of phylogenomics to disentangle the directionality and signatures of interkingdom host jumping in the parasitic fungal genus Tolypocladium.</title>
        <authorList>
            <person name="Quandt C.A."/>
            <person name="Patterson W."/>
            <person name="Spatafora J.W."/>
        </authorList>
    </citation>
    <scope>NUCLEOTIDE SEQUENCE [LARGE SCALE GENOMIC DNA]</scope>
    <source>
        <strain evidence="7 8">NRBC 100945</strain>
    </source>
</reference>
<name>A0A2S4KRE8_9HYPO</name>
<dbReference type="InterPro" id="IPR006094">
    <property type="entry name" value="Oxid_FAD_bind_N"/>
</dbReference>
<evidence type="ECO:0000313" key="7">
    <source>
        <dbReference type="EMBL" id="POR32740.1"/>
    </source>
</evidence>
<dbReference type="Gene3D" id="3.30.43.10">
    <property type="entry name" value="Uridine Diphospho-n-acetylenolpyruvylglucosamine Reductase, domain 2"/>
    <property type="match status" value="1"/>
</dbReference>
<dbReference type="Proteomes" id="UP000237481">
    <property type="component" value="Unassembled WGS sequence"/>
</dbReference>
<evidence type="ECO:0000313" key="8">
    <source>
        <dbReference type="Proteomes" id="UP000237481"/>
    </source>
</evidence>
<keyword evidence="3" id="KW-0285">Flavoprotein</keyword>
<evidence type="ECO:0000256" key="3">
    <source>
        <dbReference type="ARBA" id="ARBA00022630"/>
    </source>
</evidence>
<protein>
    <submittedName>
        <fullName evidence="7">FAD-linked oxidoreductase-like protein</fullName>
    </submittedName>
</protein>
<evidence type="ECO:0000256" key="4">
    <source>
        <dbReference type="ARBA" id="ARBA00022827"/>
    </source>
</evidence>
<dbReference type="Pfam" id="PF08031">
    <property type="entry name" value="BBE"/>
    <property type="match status" value="1"/>
</dbReference>
<dbReference type="InterPro" id="IPR036318">
    <property type="entry name" value="FAD-bd_PCMH-like_sf"/>
</dbReference>
<dbReference type="InterPro" id="IPR050416">
    <property type="entry name" value="FAD-linked_Oxidoreductase"/>
</dbReference>
<comment type="cofactor">
    <cofactor evidence="1">
        <name>FAD</name>
        <dbReference type="ChEBI" id="CHEBI:57692"/>
    </cofactor>
</comment>
<evidence type="ECO:0000256" key="5">
    <source>
        <dbReference type="ARBA" id="ARBA00023002"/>
    </source>
</evidence>
<dbReference type="GO" id="GO:0071949">
    <property type="term" value="F:FAD binding"/>
    <property type="evidence" value="ECO:0007669"/>
    <property type="project" value="InterPro"/>
</dbReference>
<dbReference type="OrthoDB" id="415825at2759"/>
<comment type="caution">
    <text evidence="7">The sequence shown here is derived from an EMBL/GenBank/DDBJ whole genome shotgun (WGS) entry which is preliminary data.</text>
</comment>
<keyword evidence="4" id="KW-0274">FAD</keyword>
<dbReference type="EMBL" id="PKSG01000806">
    <property type="protein sequence ID" value="POR32740.1"/>
    <property type="molecule type" value="Genomic_DNA"/>
</dbReference>
<keyword evidence="5" id="KW-0560">Oxidoreductase</keyword>
<dbReference type="Pfam" id="PF01565">
    <property type="entry name" value="FAD_binding_4"/>
    <property type="match status" value="1"/>
</dbReference>
<feature type="domain" description="FAD-binding PCMH-type" evidence="6">
    <location>
        <begin position="36"/>
        <end position="209"/>
    </location>
</feature>
<dbReference type="GO" id="GO:0016491">
    <property type="term" value="F:oxidoreductase activity"/>
    <property type="evidence" value="ECO:0007669"/>
    <property type="project" value="UniProtKB-KW"/>
</dbReference>
<dbReference type="SUPFAM" id="SSF56176">
    <property type="entry name" value="FAD-binding/transporter-associated domain-like"/>
    <property type="match status" value="1"/>
</dbReference>
<sequence length="484" mass="51294">MASDKFLILRKELKQGRVLLPGDDGYDDSLKRWSVTCEKPAAAVAQPKTAEEVSTVVKFATSNGIAFNVKGGGHSTSQASSAPTPDDMVLDLCLMRDVSVDAAKQTVTFGGGCLWGDVDDALWPHGLATVGGTVSHTGVGGLILHGGFGVLTGLHGMAIDVLVSCQVVLADGSIVTASETENADLFWALRGAGSSFGVVTRFTSRAFPQGDIWGGLLIFTGDKLPALVDFVNRWAEDNDGSQGFALVFGHAPPQPGMPPDAPRPPVIIVQAAHVGAEAITKGPEFFAPVLAIDALMKQAGPMPYPAINKGADEAFFPHGRRYLFGGSNFTTPMKLSTAEAIRDKFLAFAQTHPGAGAEGSVCLFECFPTRKSRSVPPSATAFNSRGNYYNVGAVWTWADAGLDAELRAYNREFQAEVRRLGYHDAALADGVGLYLNYVSTDPLSADAAFGANSERLRGLKERYDPGNAFDNLWRLAKGRGPGPV</sequence>
<dbReference type="InterPro" id="IPR016169">
    <property type="entry name" value="FAD-bd_PCMH_sub2"/>
</dbReference>
<dbReference type="PANTHER" id="PTHR42973">
    <property type="entry name" value="BINDING OXIDOREDUCTASE, PUTATIVE (AFU_ORTHOLOGUE AFUA_1G17690)-RELATED"/>
    <property type="match status" value="1"/>
</dbReference>
<dbReference type="AlphaFoldDB" id="A0A2S4KRE8"/>
<proteinExistence type="inferred from homology"/>
<evidence type="ECO:0000256" key="2">
    <source>
        <dbReference type="ARBA" id="ARBA00005466"/>
    </source>
</evidence>
<evidence type="ECO:0000259" key="6">
    <source>
        <dbReference type="PROSITE" id="PS51387"/>
    </source>
</evidence>
<dbReference type="Gene3D" id="3.40.462.20">
    <property type="match status" value="1"/>
</dbReference>
<dbReference type="SUPFAM" id="SSF55103">
    <property type="entry name" value="FAD-linked oxidases, C-terminal domain"/>
    <property type="match status" value="1"/>
</dbReference>
<comment type="similarity">
    <text evidence="2">Belongs to the oxygen-dependent FAD-linked oxidoreductase family.</text>
</comment>
<dbReference type="InterPro" id="IPR016167">
    <property type="entry name" value="FAD-bd_PCMH_sub1"/>
</dbReference>
<dbReference type="InterPro" id="IPR012951">
    <property type="entry name" value="BBE"/>
</dbReference>
<dbReference type="PANTHER" id="PTHR42973:SF39">
    <property type="entry name" value="FAD-BINDING PCMH-TYPE DOMAIN-CONTAINING PROTEIN"/>
    <property type="match status" value="1"/>
</dbReference>
<organism evidence="7 8">
    <name type="scientific">Tolypocladium paradoxum</name>
    <dbReference type="NCBI Taxonomy" id="94208"/>
    <lineage>
        <taxon>Eukaryota</taxon>
        <taxon>Fungi</taxon>
        <taxon>Dikarya</taxon>
        <taxon>Ascomycota</taxon>
        <taxon>Pezizomycotina</taxon>
        <taxon>Sordariomycetes</taxon>
        <taxon>Hypocreomycetidae</taxon>
        <taxon>Hypocreales</taxon>
        <taxon>Ophiocordycipitaceae</taxon>
        <taxon>Tolypocladium</taxon>
    </lineage>
</organism>
<keyword evidence="8" id="KW-1185">Reference proteome</keyword>
<evidence type="ECO:0000256" key="1">
    <source>
        <dbReference type="ARBA" id="ARBA00001974"/>
    </source>
</evidence>
<dbReference type="PROSITE" id="PS51387">
    <property type="entry name" value="FAD_PCMH"/>
    <property type="match status" value="1"/>
</dbReference>
<dbReference type="InterPro" id="IPR016166">
    <property type="entry name" value="FAD-bd_PCMH"/>
</dbReference>
<accession>A0A2S4KRE8</accession>
<dbReference type="InterPro" id="IPR016164">
    <property type="entry name" value="FAD-linked_Oxase-like_C"/>
</dbReference>